<organism evidence="6 7">
    <name type="scientific">Lachnoanaerobaculum gingivalis</name>
    <dbReference type="NCBI Taxonomy" id="2490855"/>
    <lineage>
        <taxon>Bacteria</taxon>
        <taxon>Bacillati</taxon>
        <taxon>Bacillota</taxon>
        <taxon>Clostridia</taxon>
        <taxon>Lachnospirales</taxon>
        <taxon>Lachnospiraceae</taxon>
        <taxon>Lachnoanaerobaculum</taxon>
    </lineage>
</organism>
<dbReference type="OrthoDB" id="9797132at2"/>
<dbReference type="GO" id="GO:0051301">
    <property type="term" value="P:cell division"/>
    <property type="evidence" value="ECO:0007669"/>
    <property type="project" value="UniProtKB-KW"/>
</dbReference>
<reference evidence="6 7" key="1">
    <citation type="submission" date="2018-11" db="EMBL/GenBank/DDBJ databases">
        <title>Genome sequencing of Lachnoanaerobaculum sp. KCOM 2030 (= ChDC B114).</title>
        <authorList>
            <person name="Kook J.-K."/>
            <person name="Park S.-N."/>
            <person name="Lim Y.K."/>
        </authorList>
    </citation>
    <scope>NUCLEOTIDE SEQUENCE [LARGE SCALE GENOMIC DNA]</scope>
    <source>
        <strain evidence="6 7">KCOM 2030</strain>
    </source>
</reference>
<keyword evidence="3" id="KW-0479">Metal-binding</keyword>
<dbReference type="RefSeq" id="WP_128674626.1">
    <property type="nucleotide sequence ID" value="NZ_CP124777.1"/>
</dbReference>
<evidence type="ECO:0000313" key="6">
    <source>
        <dbReference type="EMBL" id="RRJ24714.1"/>
    </source>
</evidence>
<dbReference type="InterPro" id="IPR038062">
    <property type="entry name" value="ScdA-like_N_sf"/>
</dbReference>
<keyword evidence="6" id="KW-0131">Cell cycle</keyword>
<evidence type="ECO:0000256" key="4">
    <source>
        <dbReference type="ARBA" id="ARBA00023004"/>
    </source>
</evidence>
<keyword evidence="6" id="KW-0132">Cell division</keyword>
<proteinExistence type="predicted"/>
<comment type="subcellular location">
    <subcellularLocation>
        <location evidence="1">Cytoplasm</location>
    </subcellularLocation>
</comment>
<dbReference type="SUPFAM" id="SSF140683">
    <property type="entry name" value="SP0561-like"/>
    <property type="match status" value="1"/>
</dbReference>
<protein>
    <submittedName>
        <fullName evidence="6">Cell division protein</fullName>
    </submittedName>
</protein>
<dbReference type="EMBL" id="RRCO01000005">
    <property type="protein sequence ID" value="RRJ24714.1"/>
    <property type="molecule type" value="Genomic_DNA"/>
</dbReference>
<name>A0A3P3QU02_9FIRM</name>
<dbReference type="PANTHER" id="PTHR36438:SF1">
    <property type="entry name" value="IRON-SULFUR CLUSTER REPAIR PROTEIN YTFE"/>
    <property type="match status" value="1"/>
</dbReference>
<dbReference type="Gene3D" id="1.10.3910.10">
    <property type="entry name" value="SP0561-like"/>
    <property type="match status" value="1"/>
</dbReference>
<dbReference type="InterPro" id="IPR019903">
    <property type="entry name" value="RIC_family"/>
</dbReference>
<evidence type="ECO:0000259" key="5">
    <source>
        <dbReference type="Pfam" id="PF01814"/>
    </source>
</evidence>
<evidence type="ECO:0000313" key="7">
    <source>
        <dbReference type="Proteomes" id="UP000272490"/>
    </source>
</evidence>
<dbReference type="GO" id="GO:0046872">
    <property type="term" value="F:metal ion binding"/>
    <property type="evidence" value="ECO:0007669"/>
    <property type="project" value="UniProtKB-KW"/>
</dbReference>
<dbReference type="Proteomes" id="UP000272490">
    <property type="component" value="Unassembled WGS sequence"/>
</dbReference>
<comment type="caution">
    <text evidence="6">The sequence shown here is derived from an EMBL/GenBank/DDBJ whole genome shotgun (WGS) entry which is preliminary data.</text>
</comment>
<keyword evidence="4" id="KW-0408">Iron</keyword>
<dbReference type="PANTHER" id="PTHR36438">
    <property type="entry name" value="IRON-SULFUR CLUSTER REPAIR PROTEIN YTFE"/>
    <property type="match status" value="1"/>
</dbReference>
<evidence type="ECO:0000256" key="3">
    <source>
        <dbReference type="ARBA" id="ARBA00022723"/>
    </source>
</evidence>
<gene>
    <name evidence="6" type="ORF">EHV10_10570</name>
</gene>
<dbReference type="InterPro" id="IPR012312">
    <property type="entry name" value="Hemerythrin-like"/>
</dbReference>
<accession>A0A3P3QU02</accession>
<dbReference type="AlphaFoldDB" id="A0A3P3QU02"/>
<feature type="domain" description="Hemerythrin-like" evidence="5">
    <location>
        <begin position="91"/>
        <end position="227"/>
    </location>
</feature>
<dbReference type="Pfam" id="PF04405">
    <property type="entry name" value="ScdA_N"/>
    <property type="match status" value="1"/>
</dbReference>
<dbReference type="Gene3D" id="1.20.120.520">
    <property type="entry name" value="nmb1532 protein domain like"/>
    <property type="match status" value="1"/>
</dbReference>
<keyword evidence="2" id="KW-0963">Cytoplasm</keyword>
<dbReference type="Pfam" id="PF01814">
    <property type="entry name" value="Hemerythrin"/>
    <property type="match status" value="1"/>
</dbReference>
<evidence type="ECO:0000256" key="2">
    <source>
        <dbReference type="ARBA" id="ARBA00022490"/>
    </source>
</evidence>
<dbReference type="GO" id="GO:0005737">
    <property type="term" value="C:cytoplasm"/>
    <property type="evidence" value="ECO:0007669"/>
    <property type="project" value="UniProtKB-SubCell"/>
</dbReference>
<evidence type="ECO:0000256" key="1">
    <source>
        <dbReference type="ARBA" id="ARBA00004496"/>
    </source>
</evidence>
<keyword evidence="7" id="KW-1185">Reference proteome</keyword>
<sequence>MITAKMSLADIVKQYPQTIPYLNNLHLDYCCGGHMPLDESFTDGSIDLTSLINELNNIASQPVPQNKESVESIEDFEKLSVNEMLDNLEATHHVTEREMMEQIEKLLNKILIVHYQHHGAELTKIHNLFARMKAELEEHFAKEERLIFPLMRSNHHPDKETLELISELEGEHVDVGDMIKEMQELTNNFQVPADTCVTYANTFKLMKDFVEDIFVHVFKENSITFPEYAEQ</sequence>